<feature type="compositionally biased region" description="Low complexity" evidence="1">
    <location>
        <begin position="203"/>
        <end position="215"/>
    </location>
</feature>
<dbReference type="CDD" id="cd14686">
    <property type="entry name" value="bZIP"/>
    <property type="match status" value="1"/>
</dbReference>
<organism evidence="3 4">
    <name type="scientific">Mycena pura</name>
    <dbReference type="NCBI Taxonomy" id="153505"/>
    <lineage>
        <taxon>Eukaryota</taxon>
        <taxon>Fungi</taxon>
        <taxon>Dikarya</taxon>
        <taxon>Basidiomycota</taxon>
        <taxon>Agaricomycotina</taxon>
        <taxon>Agaricomycetes</taxon>
        <taxon>Agaricomycetidae</taxon>
        <taxon>Agaricales</taxon>
        <taxon>Marasmiineae</taxon>
        <taxon>Mycenaceae</taxon>
        <taxon>Mycena</taxon>
    </lineage>
</organism>
<dbReference type="InterPro" id="IPR004827">
    <property type="entry name" value="bZIP"/>
</dbReference>
<feature type="compositionally biased region" description="Basic residues" evidence="1">
    <location>
        <begin position="278"/>
        <end position="290"/>
    </location>
</feature>
<feature type="region of interest" description="Disordered" evidence="1">
    <location>
        <begin position="1"/>
        <end position="31"/>
    </location>
</feature>
<keyword evidence="4" id="KW-1185">Reference proteome</keyword>
<dbReference type="Gene3D" id="1.20.5.170">
    <property type="match status" value="1"/>
</dbReference>
<dbReference type="EMBL" id="JARJCW010000060">
    <property type="protein sequence ID" value="KAJ7201099.1"/>
    <property type="molecule type" value="Genomic_DNA"/>
</dbReference>
<dbReference type="AlphaFoldDB" id="A0AAD6V397"/>
<name>A0AAD6V397_9AGAR</name>
<feature type="domain" description="BZIP" evidence="2">
    <location>
        <begin position="16"/>
        <end position="29"/>
    </location>
</feature>
<evidence type="ECO:0000313" key="4">
    <source>
        <dbReference type="Proteomes" id="UP001219525"/>
    </source>
</evidence>
<evidence type="ECO:0000259" key="2">
    <source>
        <dbReference type="PROSITE" id="PS00036"/>
    </source>
</evidence>
<dbReference type="GO" id="GO:0003700">
    <property type="term" value="F:DNA-binding transcription factor activity"/>
    <property type="evidence" value="ECO:0007669"/>
    <property type="project" value="InterPro"/>
</dbReference>
<reference evidence="3" key="1">
    <citation type="submission" date="2023-03" db="EMBL/GenBank/DDBJ databases">
        <title>Massive genome expansion in bonnet fungi (Mycena s.s.) driven by repeated elements and novel gene families across ecological guilds.</title>
        <authorList>
            <consortium name="Lawrence Berkeley National Laboratory"/>
            <person name="Harder C.B."/>
            <person name="Miyauchi S."/>
            <person name="Viragh M."/>
            <person name="Kuo A."/>
            <person name="Thoen E."/>
            <person name="Andreopoulos B."/>
            <person name="Lu D."/>
            <person name="Skrede I."/>
            <person name="Drula E."/>
            <person name="Henrissat B."/>
            <person name="Morin E."/>
            <person name="Kohler A."/>
            <person name="Barry K."/>
            <person name="LaButti K."/>
            <person name="Morin E."/>
            <person name="Salamov A."/>
            <person name="Lipzen A."/>
            <person name="Mereny Z."/>
            <person name="Hegedus B."/>
            <person name="Baldrian P."/>
            <person name="Stursova M."/>
            <person name="Weitz H."/>
            <person name="Taylor A."/>
            <person name="Grigoriev I.V."/>
            <person name="Nagy L.G."/>
            <person name="Martin F."/>
            <person name="Kauserud H."/>
        </authorList>
    </citation>
    <scope>NUCLEOTIDE SEQUENCE</scope>
    <source>
        <strain evidence="3">9144</strain>
    </source>
</reference>
<dbReference type="PROSITE" id="PS00036">
    <property type="entry name" value="BZIP_BASIC"/>
    <property type="match status" value="1"/>
</dbReference>
<feature type="region of interest" description="Disordered" evidence="1">
    <location>
        <begin position="87"/>
        <end position="323"/>
    </location>
</feature>
<comment type="caution">
    <text evidence="3">The sequence shown here is derived from an EMBL/GenBank/DDBJ whole genome shotgun (WGS) entry which is preliminary data.</text>
</comment>
<feature type="compositionally biased region" description="Polar residues" evidence="1">
    <location>
        <begin position="250"/>
        <end position="264"/>
    </location>
</feature>
<gene>
    <name evidence="3" type="ORF">GGX14DRAFT_465774</name>
</gene>
<evidence type="ECO:0000313" key="3">
    <source>
        <dbReference type="EMBL" id="KAJ7201099.1"/>
    </source>
</evidence>
<evidence type="ECO:0000256" key="1">
    <source>
        <dbReference type="SAM" id="MobiDB-lite"/>
    </source>
</evidence>
<accession>A0AAD6V397</accession>
<sequence>MSSVSGHTAAQERPERSRNAKAQARHRAKRKAYIEQLESTVTKLQTALGFTPEQVAALPPPLAKIRELEQENARLMKENDELHRMLAEAGMGPGPPRSLPLEIGRRNSLTSFGDARACDRDYKRRKMDGLDDYTLSPPGSASTHHTHGDSLARPPPLTIPQSAGGLSHHYPTSASQPSGVPSAGGSGSLFGGPAAPPGPFHIPNTPSGSSSTSSPPFSPAQMHASNSHSHPHSHSPVGHRPPSIPHGLSNYAQAQGQGSQNQYASVKAEDDNYSSTHHSNHSSSHSHSHSSHGYTLPPFSQTMPDHPMDNWHSYSSERAPLHR</sequence>
<dbReference type="Proteomes" id="UP001219525">
    <property type="component" value="Unassembled WGS sequence"/>
</dbReference>
<proteinExistence type="predicted"/>
<protein>
    <recommendedName>
        <fullName evidence="2">BZIP domain-containing protein</fullName>
    </recommendedName>
</protein>
<feature type="compositionally biased region" description="Low complexity" evidence="1">
    <location>
        <begin position="223"/>
        <end position="241"/>
    </location>
</feature>